<dbReference type="STRING" id="97359.A0A550BS54"/>
<organism evidence="3 4">
    <name type="scientific">Schizophyllum amplum</name>
    <dbReference type="NCBI Taxonomy" id="97359"/>
    <lineage>
        <taxon>Eukaryota</taxon>
        <taxon>Fungi</taxon>
        <taxon>Dikarya</taxon>
        <taxon>Basidiomycota</taxon>
        <taxon>Agaricomycotina</taxon>
        <taxon>Agaricomycetes</taxon>
        <taxon>Agaricomycetidae</taxon>
        <taxon>Agaricales</taxon>
        <taxon>Schizophyllaceae</taxon>
        <taxon>Schizophyllum</taxon>
    </lineage>
</organism>
<feature type="compositionally biased region" description="Acidic residues" evidence="1">
    <location>
        <begin position="1246"/>
        <end position="1259"/>
    </location>
</feature>
<feature type="region of interest" description="Disordered" evidence="1">
    <location>
        <begin position="979"/>
        <end position="1003"/>
    </location>
</feature>
<evidence type="ECO:0000256" key="1">
    <source>
        <dbReference type="SAM" id="MobiDB-lite"/>
    </source>
</evidence>
<dbReference type="EMBL" id="VDMD01000168">
    <property type="protein sequence ID" value="TRM55362.1"/>
    <property type="molecule type" value="Genomic_DNA"/>
</dbReference>
<evidence type="ECO:0000313" key="4">
    <source>
        <dbReference type="Proteomes" id="UP000320762"/>
    </source>
</evidence>
<feature type="region of interest" description="Disordered" evidence="1">
    <location>
        <begin position="121"/>
        <end position="156"/>
    </location>
</feature>
<feature type="region of interest" description="Disordered" evidence="1">
    <location>
        <begin position="1"/>
        <end position="22"/>
    </location>
</feature>
<accession>A0A550BS54</accession>
<feature type="region of interest" description="Disordered" evidence="1">
    <location>
        <begin position="1306"/>
        <end position="1339"/>
    </location>
</feature>
<protein>
    <recommendedName>
        <fullName evidence="2">DUF6589 domain-containing protein</fullName>
    </recommendedName>
</protein>
<feature type="region of interest" description="Disordered" evidence="1">
    <location>
        <begin position="176"/>
        <end position="209"/>
    </location>
</feature>
<feature type="compositionally biased region" description="Basic and acidic residues" evidence="1">
    <location>
        <begin position="248"/>
        <end position="262"/>
    </location>
</feature>
<gene>
    <name evidence="3" type="ORF">BD626DRAFT_528042</name>
</gene>
<evidence type="ECO:0000259" key="2">
    <source>
        <dbReference type="Pfam" id="PF20231"/>
    </source>
</evidence>
<feature type="region of interest" description="Disordered" evidence="1">
    <location>
        <begin position="61"/>
        <end position="99"/>
    </location>
</feature>
<proteinExistence type="predicted"/>
<feature type="domain" description="DUF6589" evidence="2">
    <location>
        <begin position="687"/>
        <end position="1153"/>
    </location>
</feature>
<evidence type="ECO:0000313" key="3">
    <source>
        <dbReference type="EMBL" id="TRM55362.1"/>
    </source>
</evidence>
<feature type="compositionally biased region" description="Basic and acidic residues" evidence="1">
    <location>
        <begin position="62"/>
        <end position="81"/>
    </location>
</feature>
<dbReference type="OrthoDB" id="3033641at2759"/>
<feature type="compositionally biased region" description="Basic residues" evidence="1">
    <location>
        <begin position="986"/>
        <end position="996"/>
    </location>
</feature>
<reference evidence="3 4" key="1">
    <citation type="journal article" date="2019" name="New Phytol.">
        <title>Comparative genomics reveals unique wood-decay strategies and fruiting body development in the Schizophyllaceae.</title>
        <authorList>
            <person name="Almasi E."/>
            <person name="Sahu N."/>
            <person name="Krizsan K."/>
            <person name="Balint B."/>
            <person name="Kovacs G.M."/>
            <person name="Kiss B."/>
            <person name="Cseklye J."/>
            <person name="Drula E."/>
            <person name="Henrissat B."/>
            <person name="Nagy I."/>
            <person name="Chovatia M."/>
            <person name="Adam C."/>
            <person name="LaButti K."/>
            <person name="Lipzen A."/>
            <person name="Riley R."/>
            <person name="Grigoriev I.V."/>
            <person name="Nagy L.G."/>
        </authorList>
    </citation>
    <scope>NUCLEOTIDE SEQUENCE [LARGE SCALE GENOMIC DNA]</scope>
    <source>
        <strain evidence="3 4">NL-1724</strain>
    </source>
</reference>
<feature type="region of interest" description="Disordered" evidence="1">
    <location>
        <begin position="1222"/>
        <end position="1262"/>
    </location>
</feature>
<feature type="compositionally biased region" description="Polar residues" evidence="1">
    <location>
        <begin position="129"/>
        <end position="146"/>
    </location>
</feature>
<comment type="caution">
    <text evidence="3">The sequence shown here is derived from an EMBL/GenBank/DDBJ whole genome shotgun (WGS) entry which is preliminary data.</text>
</comment>
<keyword evidence="4" id="KW-1185">Reference proteome</keyword>
<dbReference type="Pfam" id="PF20231">
    <property type="entry name" value="DUF6589"/>
    <property type="match status" value="1"/>
</dbReference>
<dbReference type="InterPro" id="IPR046496">
    <property type="entry name" value="DUF6589"/>
</dbReference>
<feature type="compositionally biased region" description="Basic and acidic residues" evidence="1">
    <location>
        <begin position="336"/>
        <end position="352"/>
    </location>
</feature>
<feature type="region of interest" description="Disordered" evidence="1">
    <location>
        <begin position="248"/>
        <end position="288"/>
    </location>
</feature>
<dbReference type="Proteomes" id="UP000320762">
    <property type="component" value="Unassembled WGS sequence"/>
</dbReference>
<feature type="compositionally biased region" description="Polar residues" evidence="1">
    <location>
        <begin position="190"/>
        <end position="203"/>
    </location>
</feature>
<feature type="region of interest" description="Disordered" evidence="1">
    <location>
        <begin position="332"/>
        <end position="353"/>
    </location>
</feature>
<name>A0A550BS54_9AGAR</name>
<feature type="compositionally biased region" description="Basic residues" evidence="1">
    <location>
        <begin position="267"/>
        <end position="278"/>
    </location>
</feature>
<sequence length="1339" mass="149303">MEHNESFESTTLRETAPAYDDSSVLSQAAASAAAQTATPRTIAPSVSTPLRSIIYSDVYESPYRDPDLRHRRTQESKDAWAKKLASAPPRAPPLSKREESKLLWGKKVSGLKERNAAAAPHYIPAPSANAPSTSRAPTFPSSPTRSDASRSLPATPVPARDVYADTTRSLLKIPHTAPTDFLDSPIHLTPSISQNDDTYSTSRDPPVPESDFEALHQPVAEGIEDSAYPARDVFAADNAMARPRNQHLEEGTASDHEAERGFARGRGGGRGRPRRGHGRGGAPPPAAARHVLGASHTAGGTTQPGKSIWPKDLAARLEKMKEPLSEAFLGRTNKRPRSESTNEAAEADRVAETGRGASRGYRTIQQKLDLFFWFLRVELQWSYGQLLYLSAARPENPMSASQTQNHCLTNFLQGQDHHYFPSRIIDLWFRHSYGSINYEPDKLYATDVSFAGLRHVRLGLSAWAAQLIEQKLVREAEAAIAVDSGLHISLGKKSDAKPLEWSDLGAATVSNVRGVLLKHQPLLYYLVSAVASRKPRQVDGEDVVRQHRTVDNVATNAISILDFSRSNRANLLPLASGVLHFGSLASWDLFRYHSRVGNMPSYSTILRAMQRLSEDAALRTRLFGEDPQTLYVLRFDNVHNYLLQRDMALGRESKLITGSSGALYEAPKSANIDVFALDAYRRSLAENRRQSMTVRKLYELIDQKHVMTILSLQWLRVLADFVPQLRSISPYVSNLYRSLASKLPLPATKTQVHPLASSSKNEVYLTELKEYIIDMLEQGGQTQANFKQRLQPIGGDGLTFEKLLELHEFLQFEGNAFDSFEILFPLLEGWHKDWTEVCDIFETHYGQPQTRDYSALGHSAAKLGRRRPADLKKVDYSQGTQLMFLTLDARMLDCWRLYYKTDDLFEYFEAMEHADGGLPTCDELLSIARKLARAYMSMNLHDVVMSGVGIEQTILPIGESWDAVIQDDSSKDFGEITHGKAAQHAGAKRTKSRSRKAQSQQETGDHVLANSRLFMRRAALLRESMLAAAEGDPGRVYEMTKCQLFHFAGGSHSKYTDYVLEMIVRLEEASPELKEEILRLSLVNLTGKPGAFSYGDLVQEYFNRLLDAVVRHKGVEYGDSFIRNVWSRNLHHVAQLKGEWLEGLGLKQRSAAHSDPSRQADMRTLLNVYHTHQLHTYRPHRIIVDDDLDRFSAGYQSLEKKKLASFLRRSLLRRGVAQKLPSTAPTDVCPVPSNGQDGVTIPGGEGDTDADGGDADVDGEEHVGGPDEDMVFAQVIDGHLFVLSTDLEEEMLEVLDHLHLQAHGDGEELEDEIIPSSDPLPEIEDAEMDRTSDIEYDDC</sequence>